<comment type="caution">
    <text evidence="2">The sequence shown here is derived from an EMBL/GenBank/DDBJ whole genome shotgun (WGS) entry which is preliminary data.</text>
</comment>
<organism evidence="2 3">
    <name type="scientific">Nocardioides flavus</name>
    <name type="common">ex Wang et al. 2016</name>
    <dbReference type="NCBI Taxonomy" id="2058780"/>
    <lineage>
        <taxon>Bacteria</taxon>
        <taxon>Bacillati</taxon>
        <taxon>Actinomycetota</taxon>
        <taxon>Actinomycetes</taxon>
        <taxon>Propionibacteriales</taxon>
        <taxon>Nocardioidaceae</taxon>
        <taxon>Nocardioides</taxon>
    </lineage>
</organism>
<proteinExistence type="predicted"/>
<dbReference type="Proteomes" id="UP000597341">
    <property type="component" value="Unassembled WGS sequence"/>
</dbReference>
<feature type="compositionally biased region" description="Basic and acidic residues" evidence="1">
    <location>
        <begin position="12"/>
        <end position="23"/>
    </location>
</feature>
<reference evidence="3" key="1">
    <citation type="journal article" date="2019" name="Int. J. Syst. Evol. Microbiol.">
        <title>The Global Catalogue of Microorganisms (GCM) 10K type strain sequencing project: providing services to taxonomists for standard genome sequencing and annotation.</title>
        <authorList>
            <consortium name="The Broad Institute Genomics Platform"/>
            <consortium name="The Broad Institute Genome Sequencing Center for Infectious Disease"/>
            <person name="Wu L."/>
            <person name="Ma J."/>
        </authorList>
    </citation>
    <scope>NUCLEOTIDE SEQUENCE [LARGE SCALE GENOMIC DNA]</scope>
    <source>
        <strain evidence="3">CGMCC 1.12791</strain>
    </source>
</reference>
<evidence type="ECO:0008006" key="4">
    <source>
        <dbReference type="Google" id="ProtNLM"/>
    </source>
</evidence>
<feature type="region of interest" description="Disordered" evidence="1">
    <location>
        <begin position="1"/>
        <end position="23"/>
    </location>
</feature>
<evidence type="ECO:0000256" key="1">
    <source>
        <dbReference type="SAM" id="MobiDB-lite"/>
    </source>
</evidence>
<keyword evidence="3" id="KW-1185">Reference proteome</keyword>
<sequence>MTYDQTEWPMARPHERQGERRRAGALEVSGFRVVDEGPPGHAVPASPPRTRRRHLWHRWAVVRVDAHTTYVGCARCGRLRTPTVFESPVP</sequence>
<gene>
    <name evidence="2" type="ORF">GCM10011376_13290</name>
</gene>
<dbReference type="EMBL" id="BNAD01000002">
    <property type="protein sequence ID" value="GHE16719.1"/>
    <property type="molecule type" value="Genomic_DNA"/>
</dbReference>
<evidence type="ECO:0000313" key="2">
    <source>
        <dbReference type="EMBL" id="GHE16719.1"/>
    </source>
</evidence>
<evidence type="ECO:0000313" key="3">
    <source>
        <dbReference type="Proteomes" id="UP000597341"/>
    </source>
</evidence>
<protein>
    <recommendedName>
        <fullName evidence="4">Zinc-ribbon domain-containing protein</fullName>
    </recommendedName>
</protein>
<name>A0ABQ3HJ86_9ACTN</name>
<dbReference type="RefSeq" id="WP_191278596.1">
    <property type="nucleotide sequence ID" value="NZ_BNAD01000002.1"/>
</dbReference>
<accession>A0ABQ3HJ86</accession>